<evidence type="ECO:0000313" key="4">
    <source>
        <dbReference type="Proteomes" id="UP001479520"/>
    </source>
</evidence>
<feature type="transmembrane region" description="Helical" evidence="2">
    <location>
        <begin position="208"/>
        <end position="231"/>
    </location>
</feature>
<protein>
    <submittedName>
        <fullName evidence="3">Serine endopeptidase</fullName>
    </submittedName>
</protein>
<keyword evidence="2" id="KW-0472">Membrane</keyword>
<feature type="transmembrane region" description="Helical" evidence="2">
    <location>
        <begin position="12"/>
        <end position="35"/>
    </location>
</feature>
<keyword evidence="2" id="KW-0812">Transmembrane</keyword>
<reference evidence="3 4" key="1">
    <citation type="submission" date="2024-04" db="EMBL/GenBank/DDBJ databases">
        <title>Dissimilatory iodate-reducing microorganisms contribute to the enrichment of iodine in groundwater.</title>
        <authorList>
            <person name="Jiang Z."/>
        </authorList>
    </citation>
    <scope>NUCLEOTIDE SEQUENCE [LARGE SCALE GENOMIC DNA]</scope>
    <source>
        <strain evidence="3 4">NCP973</strain>
    </source>
</reference>
<keyword evidence="2" id="KW-1133">Transmembrane helix</keyword>
<organism evidence="3 4">
    <name type="scientific">Azonexus hydrophilus</name>
    <dbReference type="NCBI Taxonomy" id="418702"/>
    <lineage>
        <taxon>Bacteria</taxon>
        <taxon>Pseudomonadati</taxon>
        <taxon>Pseudomonadota</taxon>
        <taxon>Betaproteobacteria</taxon>
        <taxon>Rhodocyclales</taxon>
        <taxon>Azonexaceae</taxon>
        <taxon>Azonexus</taxon>
    </lineage>
</organism>
<dbReference type="RefSeq" id="WP_341743342.1">
    <property type="nucleotide sequence ID" value="NZ_CP151406.1"/>
</dbReference>
<keyword evidence="1" id="KW-0175">Coiled coil</keyword>
<evidence type="ECO:0000313" key="3">
    <source>
        <dbReference type="EMBL" id="WZJ20758.1"/>
    </source>
</evidence>
<feature type="transmembrane region" description="Helical" evidence="2">
    <location>
        <begin position="237"/>
        <end position="258"/>
    </location>
</feature>
<name>A0ABZ2XF20_9RHOO</name>
<evidence type="ECO:0000256" key="1">
    <source>
        <dbReference type="SAM" id="Coils"/>
    </source>
</evidence>
<dbReference type="EMBL" id="CP151406">
    <property type="protein sequence ID" value="WZJ20758.1"/>
    <property type="molecule type" value="Genomic_DNA"/>
</dbReference>
<feature type="coiled-coil region" evidence="1">
    <location>
        <begin position="56"/>
        <end position="83"/>
    </location>
</feature>
<gene>
    <name evidence="3" type="ORF">AADV58_12460</name>
</gene>
<evidence type="ECO:0000256" key="2">
    <source>
        <dbReference type="SAM" id="Phobius"/>
    </source>
</evidence>
<sequence>MSKALRWSERWFRFGLWIVAVVFASFLIGLGGNIVENLPRVEQRLTLDSFLDQAAAERLRSEIEAAQQARQTAQDAHDQAQLKLNIARSDASTARDTFNNWLATRRATQRAEQDQELIARTGELDALKAAERQALAAVQTQQQALLDQQQAESRARQALSDMREAAGERYHDELRGQELRVFGYRLALTLPLLAVAGWLFAKQRKSTWWPFVWGFIYFALFAFFVELVPYIPSYGGWVRYVVGIVLTVLVGRYAIIALNRYLERQKQAEALPDVERRKELSYDVALARLGKKVCPGCERAVDLTNTAIDYCPHCGICLFDHCTACNERKSAFARFCHACGAAARS</sequence>
<dbReference type="Proteomes" id="UP001479520">
    <property type="component" value="Chromosome"/>
</dbReference>
<proteinExistence type="predicted"/>
<feature type="transmembrane region" description="Helical" evidence="2">
    <location>
        <begin position="182"/>
        <end position="201"/>
    </location>
</feature>
<keyword evidence="4" id="KW-1185">Reference proteome</keyword>
<accession>A0ABZ2XF20</accession>